<accession>A0A8J8MQK0</accession>
<keyword evidence="2" id="KW-1185">Reference proteome</keyword>
<dbReference type="KEGG" id="vpy:HZI73_19765"/>
<dbReference type="GO" id="GO:0009976">
    <property type="term" value="F:tocopherol cyclase activity"/>
    <property type="evidence" value="ECO:0007669"/>
    <property type="project" value="InterPro"/>
</dbReference>
<dbReference type="InterPro" id="IPR025893">
    <property type="entry name" value="Tocopherol_cyclase"/>
</dbReference>
<evidence type="ECO:0008006" key="3">
    <source>
        <dbReference type="Google" id="ProtNLM"/>
    </source>
</evidence>
<evidence type="ECO:0000313" key="1">
    <source>
        <dbReference type="EMBL" id="QUI25807.1"/>
    </source>
</evidence>
<evidence type="ECO:0000313" key="2">
    <source>
        <dbReference type="Proteomes" id="UP000683246"/>
    </source>
</evidence>
<proteinExistence type="predicted"/>
<reference evidence="1" key="1">
    <citation type="submission" date="2020-07" db="EMBL/GenBank/DDBJ databases">
        <title>Vallitalea pronyensis genome.</title>
        <authorList>
            <person name="Postec A."/>
        </authorList>
    </citation>
    <scope>NUCLEOTIDE SEQUENCE</scope>
    <source>
        <strain evidence="1">FatNI3</strain>
    </source>
</reference>
<organism evidence="1 2">
    <name type="scientific">Vallitalea pronyensis</name>
    <dbReference type="NCBI Taxonomy" id="1348613"/>
    <lineage>
        <taxon>Bacteria</taxon>
        <taxon>Bacillati</taxon>
        <taxon>Bacillota</taxon>
        <taxon>Clostridia</taxon>
        <taxon>Lachnospirales</taxon>
        <taxon>Vallitaleaceae</taxon>
        <taxon>Vallitalea</taxon>
    </lineage>
</organism>
<dbReference type="Proteomes" id="UP000683246">
    <property type="component" value="Chromosome"/>
</dbReference>
<name>A0A8J8MQK0_9FIRM</name>
<dbReference type="AlphaFoldDB" id="A0A8J8MQK0"/>
<dbReference type="SUPFAM" id="SSF159245">
    <property type="entry name" value="AttH-like"/>
    <property type="match status" value="1"/>
</dbReference>
<dbReference type="EMBL" id="CP058649">
    <property type="protein sequence ID" value="QUI25807.1"/>
    <property type="molecule type" value="Genomic_DNA"/>
</dbReference>
<protein>
    <recommendedName>
        <fullName evidence="3">Tocopherol cyclase</fullName>
    </recommendedName>
</protein>
<sequence length="374" mass="44011">MGKHNKKNDYMLEHGKLKKQGYDWWWHSFTGYDVETGEEQAFFIEYYIMNPALGGDGPIYGQLEQHKQQGIKPSYALIKAGTWGKNKCQIHNFYAIHTFAYKKKPLQLKIGDNYLSETKLSGKVMMTEIDSKDHPEYMSDAGNILWQLKINKILSYDVGYGASWLLRKLNAFDMYWHVQGMKATYEGIVKLNDRTYNIIPEKSYGYQDKNWGCDFTSPWIWLNCNNITYKGTEEVLERTSLDLGGGRPVIFGKPIEGKILTMFYHEGKLYEYNFSKFWKGVEQSFEFIEHEDEVQWLVTSFNRHSKLEIDFRCKKEDMLFFNYENPHGEKRHNRLFNGGTAYGTIKLYEKKRGQYQLLHEFEGKNAGCEYGEYD</sequence>
<gene>
    <name evidence="1" type="ORF">HZI73_19765</name>
</gene>
<dbReference type="Pfam" id="PF14249">
    <property type="entry name" value="Tocopherol_cycl"/>
    <property type="match status" value="1"/>
</dbReference>